<feature type="domain" description="Putative radical SAM N-terminal" evidence="3">
    <location>
        <begin position="67"/>
        <end position="216"/>
    </location>
</feature>
<keyword evidence="5" id="KW-1185">Reference proteome</keyword>
<dbReference type="SUPFAM" id="SSF102114">
    <property type="entry name" value="Radical SAM enzymes"/>
    <property type="match status" value="1"/>
</dbReference>
<evidence type="ECO:0000259" key="2">
    <source>
        <dbReference type="Pfam" id="PF17820"/>
    </source>
</evidence>
<proteinExistence type="predicted"/>
<dbReference type="Pfam" id="PF04459">
    <property type="entry name" value="DUF512"/>
    <property type="match status" value="2"/>
</dbReference>
<gene>
    <name evidence="4" type="ORF">SAMN02745225_01775</name>
</gene>
<dbReference type="InterPro" id="IPR058240">
    <property type="entry name" value="rSAM_sf"/>
</dbReference>
<evidence type="ECO:0000313" key="4">
    <source>
        <dbReference type="EMBL" id="SHE84418.1"/>
    </source>
</evidence>
<evidence type="ECO:0000259" key="3">
    <source>
        <dbReference type="Pfam" id="PF19238"/>
    </source>
</evidence>
<dbReference type="InterPro" id="IPR007549">
    <property type="entry name" value="DUF512"/>
</dbReference>
<dbReference type="Gene3D" id="3.20.20.70">
    <property type="entry name" value="Aldolase class I"/>
    <property type="match status" value="1"/>
</dbReference>
<dbReference type="STRING" id="1121881.SAMN02745225_01775"/>
<dbReference type="Gene3D" id="2.30.42.10">
    <property type="match status" value="1"/>
</dbReference>
<dbReference type="InterPro" id="IPR045375">
    <property type="entry name" value="Put_radical_SAM-like_N"/>
</dbReference>
<dbReference type="InterPro" id="IPR013785">
    <property type="entry name" value="Aldolase_TIM"/>
</dbReference>
<accession>A0A1M4WT85</accession>
<dbReference type="InterPro" id="IPR041489">
    <property type="entry name" value="PDZ_6"/>
</dbReference>
<dbReference type="RefSeq" id="WP_072791481.1">
    <property type="nucleotide sequence ID" value="NZ_FQUL01000029.1"/>
</dbReference>
<evidence type="ECO:0000313" key="5">
    <source>
        <dbReference type="Proteomes" id="UP000184295"/>
    </source>
</evidence>
<protein>
    <submittedName>
        <fullName evidence="4">Putative radical SAM enzyme, TIGR03279 family</fullName>
    </submittedName>
</protein>
<feature type="domain" description="DUF512" evidence="1">
    <location>
        <begin position="219"/>
        <end position="303"/>
    </location>
</feature>
<dbReference type="Pfam" id="PF19238">
    <property type="entry name" value="Radical_SAM_2"/>
    <property type="match status" value="1"/>
</dbReference>
<sequence length="463" mass="51789">MSSPTVVEVASGSPADLAGVLPHDVIVSISGVVPRDIIEYQLLVEEPSFELEIERSGFTFTLTIEKTAGEPLGIEVSSALFDRVRTCDNHCEFCFIYQLPKGMRRSLYMKDDDYRLSFLYGNFTTLTRFTEADLERVITEKLSPLFVSIHSTNPDLRSEMLRNKRGASSLRWLEAMLEAGIEVHGQIVLCPGLNDGVELERTLAEIAVRYNKLQSVGVVPLGISKYSNEPRMRAMNTFEAQSAIETIERYQELFNLEMGRKMVYASDELYLIADKEFPPLESYDGFPQHENGIGVFRAFEASFFGDNSYAWGRRAGFFASVDGVPKGEYRPYRMPRGRVERTTLRGHKKTAIVTGSYAKPLLERLISDSGIEDVRVIEVVNEFFGGNAKVAGLMTGTDVASVLAREPEGDRYLLPDVCLNEGRFLDGILVRDLPREVEVVPTDGASLAKALAVRRRPELRLGI</sequence>
<dbReference type="InterPro" id="IPR036034">
    <property type="entry name" value="PDZ_sf"/>
</dbReference>
<organism evidence="4 5">
    <name type="scientific">Ferrithrix thermotolerans DSM 19514</name>
    <dbReference type="NCBI Taxonomy" id="1121881"/>
    <lineage>
        <taxon>Bacteria</taxon>
        <taxon>Bacillati</taxon>
        <taxon>Actinomycetota</taxon>
        <taxon>Acidimicrobiia</taxon>
        <taxon>Acidimicrobiales</taxon>
        <taxon>Acidimicrobiaceae</taxon>
        <taxon>Ferrithrix</taxon>
    </lineage>
</organism>
<dbReference type="Proteomes" id="UP000184295">
    <property type="component" value="Unassembled WGS sequence"/>
</dbReference>
<dbReference type="SUPFAM" id="SSF50156">
    <property type="entry name" value="PDZ domain-like"/>
    <property type="match status" value="1"/>
</dbReference>
<evidence type="ECO:0000259" key="1">
    <source>
        <dbReference type="Pfam" id="PF04459"/>
    </source>
</evidence>
<dbReference type="EMBL" id="FQUL01000029">
    <property type="protein sequence ID" value="SHE84418.1"/>
    <property type="molecule type" value="Genomic_DNA"/>
</dbReference>
<dbReference type="AlphaFoldDB" id="A0A1M4WT85"/>
<feature type="domain" description="PDZ" evidence="2">
    <location>
        <begin position="6"/>
        <end position="55"/>
    </location>
</feature>
<reference evidence="5" key="1">
    <citation type="submission" date="2016-11" db="EMBL/GenBank/DDBJ databases">
        <authorList>
            <person name="Varghese N."/>
            <person name="Submissions S."/>
        </authorList>
    </citation>
    <scope>NUCLEOTIDE SEQUENCE [LARGE SCALE GENOMIC DNA]</scope>
    <source>
        <strain evidence="5">DSM 19514</strain>
    </source>
</reference>
<feature type="domain" description="DUF512" evidence="1">
    <location>
        <begin position="347"/>
        <end position="439"/>
    </location>
</feature>
<name>A0A1M4WT85_9ACTN</name>
<dbReference type="Pfam" id="PF17820">
    <property type="entry name" value="PDZ_6"/>
    <property type="match status" value="1"/>
</dbReference>
<dbReference type="OrthoDB" id="9774724at2"/>